<gene>
    <name evidence="4" type="ORF">HK105_205332</name>
</gene>
<proteinExistence type="inferred from homology"/>
<dbReference type="PANTHER" id="PTHR14097:SF7">
    <property type="entry name" value="OXIDOREDUCTASE HTATIP2"/>
    <property type="match status" value="1"/>
</dbReference>
<evidence type="ECO:0000256" key="1">
    <source>
        <dbReference type="ARBA" id="ARBA00004450"/>
    </source>
</evidence>
<dbReference type="EMBL" id="JADGIZ020000026">
    <property type="protein sequence ID" value="KAL2915225.1"/>
    <property type="molecule type" value="Genomic_DNA"/>
</dbReference>
<dbReference type="SUPFAM" id="SSF51735">
    <property type="entry name" value="NAD(P)-binding Rossmann-fold domains"/>
    <property type="match status" value="1"/>
</dbReference>
<comment type="subcellular location">
    <subcellularLocation>
        <location evidence="1">Mitochondrion outer membrane</location>
        <topology evidence="1">Peripheral membrane protein</topology>
    </subcellularLocation>
</comment>
<evidence type="ECO:0000313" key="5">
    <source>
        <dbReference type="Proteomes" id="UP001527925"/>
    </source>
</evidence>
<dbReference type="Gene3D" id="3.40.50.720">
    <property type="entry name" value="NAD(P)-binding Rossmann-like Domain"/>
    <property type="match status" value="1"/>
</dbReference>
<keyword evidence="5" id="KW-1185">Reference proteome</keyword>
<protein>
    <recommendedName>
        <fullName evidence="3">NAD(P)-binding domain-containing protein</fullName>
    </recommendedName>
</protein>
<name>A0ABR4N6V5_9FUNG</name>
<reference evidence="4 5" key="1">
    <citation type="submission" date="2023-09" db="EMBL/GenBank/DDBJ databases">
        <title>Pangenome analysis of Batrachochytrium dendrobatidis and related Chytrids.</title>
        <authorList>
            <person name="Yacoub M.N."/>
            <person name="Stajich J.E."/>
            <person name="James T.Y."/>
        </authorList>
    </citation>
    <scope>NUCLEOTIDE SEQUENCE [LARGE SCALE GENOMIC DNA]</scope>
    <source>
        <strain evidence="4 5">JEL0888</strain>
    </source>
</reference>
<feature type="domain" description="NAD(P)-binding" evidence="3">
    <location>
        <begin position="8"/>
        <end position="164"/>
    </location>
</feature>
<sequence length="237" mass="25671">MASALVLGATGMTGRKLVAELLASPHIAKVQVVGRRKAGENERQAWPNQEKLVETIVNFDKLDEAKDAFAGHDVGYCCLGTTRADAGSAEAFVKIDYAIPLQAAKMFKENGKGDQHYMLVTASGSNASSMFLYPRTKGELERDVQALGFSRLTILRPGLLDYRPDPRPSRRAWEEYAAPVVSFLAPRSGIIGVGLLGRAMRLLTEDWLAARAGGRTASEAGVRVLENAAILDVAERK</sequence>
<dbReference type="Proteomes" id="UP001527925">
    <property type="component" value="Unassembled WGS sequence"/>
</dbReference>
<comment type="similarity">
    <text evidence="2">Belongs to the FMP52 family.</text>
</comment>
<evidence type="ECO:0000313" key="4">
    <source>
        <dbReference type="EMBL" id="KAL2915225.1"/>
    </source>
</evidence>
<dbReference type="Pfam" id="PF13460">
    <property type="entry name" value="NAD_binding_10"/>
    <property type="match status" value="1"/>
</dbReference>
<organism evidence="4 5">
    <name type="scientific">Polyrhizophydium stewartii</name>
    <dbReference type="NCBI Taxonomy" id="2732419"/>
    <lineage>
        <taxon>Eukaryota</taxon>
        <taxon>Fungi</taxon>
        <taxon>Fungi incertae sedis</taxon>
        <taxon>Chytridiomycota</taxon>
        <taxon>Chytridiomycota incertae sedis</taxon>
        <taxon>Chytridiomycetes</taxon>
        <taxon>Rhizophydiales</taxon>
        <taxon>Rhizophydiales incertae sedis</taxon>
        <taxon>Polyrhizophydium</taxon>
    </lineage>
</organism>
<comment type="caution">
    <text evidence="4">The sequence shown here is derived from an EMBL/GenBank/DDBJ whole genome shotgun (WGS) entry which is preliminary data.</text>
</comment>
<dbReference type="PANTHER" id="PTHR14097">
    <property type="entry name" value="OXIDOREDUCTASE HTATIP2"/>
    <property type="match status" value="1"/>
</dbReference>
<accession>A0ABR4N6V5</accession>
<dbReference type="InterPro" id="IPR036291">
    <property type="entry name" value="NAD(P)-bd_dom_sf"/>
</dbReference>
<dbReference type="InterPro" id="IPR016040">
    <property type="entry name" value="NAD(P)-bd_dom"/>
</dbReference>
<evidence type="ECO:0000256" key="2">
    <source>
        <dbReference type="ARBA" id="ARBA00006617"/>
    </source>
</evidence>
<evidence type="ECO:0000259" key="3">
    <source>
        <dbReference type="Pfam" id="PF13460"/>
    </source>
</evidence>